<proteinExistence type="predicted"/>
<feature type="compositionally biased region" description="Polar residues" evidence="1">
    <location>
        <begin position="52"/>
        <end position="69"/>
    </location>
</feature>
<gene>
    <name evidence="2" type="ORF">PG997_011957</name>
</gene>
<accession>A0ABR1V4M6</accession>
<evidence type="ECO:0000313" key="2">
    <source>
        <dbReference type="EMBL" id="KAK8065210.1"/>
    </source>
</evidence>
<protein>
    <submittedName>
        <fullName evidence="2">Uncharacterized protein</fullName>
    </submittedName>
</protein>
<feature type="region of interest" description="Disordered" evidence="1">
    <location>
        <begin position="1"/>
        <end position="72"/>
    </location>
</feature>
<organism evidence="2 3">
    <name type="scientific">Apiospora hydei</name>
    <dbReference type="NCBI Taxonomy" id="1337664"/>
    <lineage>
        <taxon>Eukaryota</taxon>
        <taxon>Fungi</taxon>
        <taxon>Dikarya</taxon>
        <taxon>Ascomycota</taxon>
        <taxon>Pezizomycotina</taxon>
        <taxon>Sordariomycetes</taxon>
        <taxon>Xylariomycetidae</taxon>
        <taxon>Amphisphaeriales</taxon>
        <taxon>Apiosporaceae</taxon>
        <taxon>Apiospora</taxon>
    </lineage>
</organism>
<comment type="caution">
    <text evidence="2">The sequence shown here is derived from an EMBL/GenBank/DDBJ whole genome shotgun (WGS) entry which is preliminary data.</text>
</comment>
<dbReference type="Proteomes" id="UP001433268">
    <property type="component" value="Unassembled WGS sequence"/>
</dbReference>
<keyword evidence="3" id="KW-1185">Reference proteome</keyword>
<dbReference type="RefSeq" id="XP_066661964.1">
    <property type="nucleotide sequence ID" value="XM_066816272.1"/>
</dbReference>
<dbReference type="EMBL" id="JAQQWN010000009">
    <property type="protein sequence ID" value="KAK8065210.1"/>
    <property type="molecule type" value="Genomic_DNA"/>
</dbReference>
<sequence>MLSTTHGNFGATLGDSQQAAAIPDAVPLEGPIKGAATGGGGDNGHAARRKQSSGVDSWQSGRHSTQTAPKEQPAVYIRDILELAESTALSPVWVGTDELEGVRGGHDKFAEMGWAEPIGDTARQSR</sequence>
<reference evidence="2 3" key="1">
    <citation type="submission" date="2023-01" db="EMBL/GenBank/DDBJ databases">
        <title>Analysis of 21 Apiospora genomes using comparative genomics revels a genus with tremendous synthesis potential of carbohydrate active enzymes and secondary metabolites.</title>
        <authorList>
            <person name="Sorensen T."/>
        </authorList>
    </citation>
    <scope>NUCLEOTIDE SEQUENCE [LARGE SCALE GENOMIC DNA]</scope>
    <source>
        <strain evidence="2 3">CBS 114990</strain>
    </source>
</reference>
<evidence type="ECO:0000256" key="1">
    <source>
        <dbReference type="SAM" id="MobiDB-lite"/>
    </source>
</evidence>
<evidence type="ECO:0000313" key="3">
    <source>
        <dbReference type="Proteomes" id="UP001433268"/>
    </source>
</evidence>
<dbReference type="GeneID" id="92049332"/>
<name>A0ABR1V4M6_9PEZI</name>